<dbReference type="EMBL" id="CAJNDS010001234">
    <property type="protein sequence ID" value="CAE7252860.1"/>
    <property type="molecule type" value="Genomic_DNA"/>
</dbReference>
<proteinExistence type="predicted"/>
<name>A0A812LV70_9DINO</name>
<dbReference type="PANTHER" id="PTHR46967">
    <property type="entry name" value="INSULIN-LIKE GROWTH FACTOR BINDING PROTEIN,N-TERMINAL"/>
    <property type="match status" value="1"/>
</dbReference>
<dbReference type="InterPro" id="IPR009030">
    <property type="entry name" value="Growth_fac_rcpt_cys_sf"/>
</dbReference>
<dbReference type="SUPFAM" id="SSF53850">
    <property type="entry name" value="Periplasmic binding protein-like II"/>
    <property type="match status" value="1"/>
</dbReference>
<dbReference type="AlphaFoldDB" id="A0A812LV70"/>
<dbReference type="PANTHER" id="PTHR46967:SF1">
    <property type="entry name" value="KERATIN-ASSOCIATED PROTEIN 16-1-LIKE"/>
    <property type="match status" value="1"/>
</dbReference>
<evidence type="ECO:0000313" key="3">
    <source>
        <dbReference type="Proteomes" id="UP000604046"/>
    </source>
</evidence>
<reference evidence="2" key="1">
    <citation type="submission" date="2021-02" db="EMBL/GenBank/DDBJ databases">
        <authorList>
            <person name="Dougan E. K."/>
            <person name="Rhodes N."/>
            <person name="Thang M."/>
            <person name="Chan C."/>
        </authorList>
    </citation>
    <scope>NUCLEOTIDE SEQUENCE</scope>
</reference>
<feature type="domain" description="Tyrosine-protein kinase ephrin type A/B receptor-like" evidence="1">
    <location>
        <begin position="394"/>
        <end position="429"/>
    </location>
</feature>
<sequence>MYQKEHSREGAYWLSCADVNTSAVGAEQCVPGENRAHVALDTGFGPTPYEVGFLRPQRLLQDCCQRSPRDLGSMGFQSRENMYMKRSELEAALADGFILNLYSSYNTTHHDPRKYFEGLDSLNISHFEACNRTFSWTLSSEDLEGYVNWTGDFDGVTQAADGTYWLRCPDEYFWLAPACRHNVSSCIPTVTFGGELFLEMMHWSTAHGLPLALGSYIDPYIFFETMKNARTLFYWWEPENYRFDVDMVPLMLPVYNASEWSEGIRRTAQPPGYVGKLVSANLQDKAPQVHTLIERFAIDIQDLEELNEILAEARVSPNDPPGAKSSEIFRAACAWISSSESLWKTWIPTACDSGSGLADAGGDFLLARGDDAVGCSVCPSGRFSEPLLDSEGFTYRCSWCRPGTYQDVANQGSCKLCAVGRTAGTQGATVCSLCPLGTFSTQTASTACGSCGNGEGWTTKAGGNGNNLAVGAYSSLRPRP</sequence>
<protein>
    <recommendedName>
        <fullName evidence="1">Tyrosine-protein kinase ephrin type A/B receptor-like domain-containing protein</fullName>
    </recommendedName>
</protein>
<dbReference type="Gene3D" id="2.10.50.10">
    <property type="entry name" value="Tumor Necrosis Factor Receptor, subunit A, domain 2"/>
    <property type="match status" value="1"/>
</dbReference>
<gene>
    <name evidence="2" type="ORF">SNAT2548_LOCUS12659</name>
</gene>
<keyword evidence="3" id="KW-1185">Reference proteome</keyword>
<dbReference type="Pfam" id="PF07699">
    <property type="entry name" value="Ephrin_rec_like"/>
    <property type="match status" value="1"/>
</dbReference>
<dbReference type="InterPro" id="IPR011641">
    <property type="entry name" value="Tyr-kin_ephrin_A/B_rcpt-like"/>
</dbReference>
<evidence type="ECO:0000259" key="1">
    <source>
        <dbReference type="Pfam" id="PF07699"/>
    </source>
</evidence>
<organism evidence="2 3">
    <name type="scientific">Symbiodinium natans</name>
    <dbReference type="NCBI Taxonomy" id="878477"/>
    <lineage>
        <taxon>Eukaryota</taxon>
        <taxon>Sar</taxon>
        <taxon>Alveolata</taxon>
        <taxon>Dinophyceae</taxon>
        <taxon>Suessiales</taxon>
        <taxon>Symbiodiniaceae</taxon>
        <taxon>Symbiodinium</taxon>
    </lineage>
</organism>
<comment type="caution">
    <text evidence="2">The sequence shown here is derived from an EMBL/GenBank/DDBJ whole genome shotgun (WGS) entry which is preliminary data.</text>
</comment>
<dbReference type="SMART" id="SM01411">
    <property type="entry name" value="Ephrin_rec_like"/>
    <property type="match status" value="1"/>
</dbReference>
<evidence type="ECO:0000313" key="2">
    <source>
        <dbReference type="EMBL" id="CAE7252860.1"/>
    </source>
</evidence>
<dbReference type="Proteomes" id="UP000604046">
    <property type="component" value="Unassembled WGS sequence"/>
</dbReference>
<accession>A0A812LV70</accession>
<dbReference type="OrthoDB" id="426232at2759"/>
<dbReference type="SUPFAM" id="SSF57184">
    <property type="entry name" value="Growth factor receptor domain"/>
    <property type="match status" value="1"/>
</dbReference>